<dbReference type="PANTHER" id="PTHR30337">
    <property type="entry name" value="COMPONENT OF ATP-DEPENDENT DSDNA EXONUCLEASE"/>
    <property type="match status" value="1"/>
</dbReference>
<organism evidence="3 4">
    <name type="scientific">Ornithinimicrobium humiphilum</name>
    <dbReference type="NCBI Taxonomy" id="125288"/>
    <lineage>
        <taxon>Bacteria</taxon>
        <taxon>Bacillati</taxon>
        <taxon>Actinomycetota</taxon>
        <taxon>Actinomycetes</taxon>
        <taxon>Micrococcales</taxon>
        <taxon>Ornithinimicrobiaceae</taxon>
        <taxon>Ornithinimicrobium</taxon>
    </lineage>
</organism>
<evidence type="ECO:0000259" key="2">
    <source>
        <dbReference type="Pfam" id="PF00149"/>
    </source>
</evidence>
<dbReference type="PANTHER" id="PTHR30337:SF0">
    <property type="entry name" value="NUCLEASE SBCCD SUBUNIT D"/>
    <property type="match status" value="1"/>
</dbReference>
<feature type="domain" description="Calcineurin-like phosphoesterase" evidence="2">
    <location>
        <begin position="3"/>
        <end position="97"/>
    </location>
</feature>
<protein>
    <submittedName>
        <fullName evidence="3">DNA repair exonuclease SbcCD nuclease subunit</fullName>
    </submittedName>
</protein>
<name>A0A543KKP3_9MICO</name>
<comment type="caution">
    <text evidence="3">The sequence shown here is derived from an EMBL/GenBank/DDBJ whole genome shotgun (WGS) entry which is preliminary data.</text>
</comment>
<gene>
    <name evidence="3" type="ORF">FB476_0481</name>
</gene>
<evidence type="ECO:0000313" key="4">
    <source>
        <dbReference type="Proteomes" id="UP000315133"/>
    </source>
</evidence>
<dbReference type="InterPro" id="IPR050535">
    <property type="entry name" value="DNA_Repair-Maintenance_Comp"/>
</dbReference>
<keyword evidence="3" id="KW-0540">Nuclease</keyword>
<keyword evidence="3" id="KW-0378">Hydrolase</keyword>
<dbReference type="Gene3D" id="3.60.21.10">
    <property type="match status" value="1"/>
</dbReference>
<dbReference type="EMBL" id="VFPU01000001">
    <property type="protein sequence ID" value="TQM95636.1"/>
    <property type="molecule type" value="Genomic_DNA"/>
</dbReference>
<dbReference type="InterPro" id="IPR029052">
    <property type="entry name" value="Metallo-depent_PP-like"/>
</dbReference>
<sequence length="430" mass="46022">MVRFLHTADWQIGMTRRFLAGEAQARFAQSRVDAIRRLGRVARDQGCAFVVVCGDVFESNQLTPQTVRRALDALREVPVPVYLLPGNHDPLDAMSVWTSPVLHGEAPEHVHVLDATGPREVAPGVELVAAPWRSKHPGRDLVAEALATVPVGPAPEGVVRVVVGHGAVDELDPDRRNPATIATGPLLAALAEGRIHYVALGDRHSRTEVAGTAAIGYPGAPEPTSWREDRPGDVLVVEVAPGEPARVTPHHVGTWAFHLVSERLGSDADLDRLDSVLTAISDKDRAIVRLALTGELTVAQHARLEELCTRHRDTLAVLDRWGRHTDLAVLDDDTEWADLGLGGFLATAVEEIRAWARPVAPVGGVREGGVGAASVADDRRDDLLAPTGEGDPTEDEPVTGSAFVPGREDDAESARDALALLYRLTRGGAA</sequence>
<evidence type="ECO:0000313" key="3">
    <source>
        <dbReference type="EMBL" id="TQM95636.1"/>
    </source>
</evidence>
<evidence type="ECO:0000256" key="1">
    <source>
        <dbReference type="SAM" id="MobiDB-lite"/>
    </source>
</evidence>
<dbReference type="InterPro" id="IPR004843">
    <property type="entry name" value="Calcineurin-like_PHP"/>
</dbReference>
<accession>A0A543KKP3</accession>
<dbReference type="PIRSF" id="PIRSF033093">
    <property type="entry name" value="UCP_ML1119"/>
    <property type="match status" value="1"/>
</dbReference>
<dbReference type="Proteomes" id="UP000315133">
    <property type="component" value="Unassembled WGS sequence"/>
</dbReference>
<dbReference type="SUPFAM" id="SSF56300">
    <property type="entry name" value="Metallo-dependent phosphatases"/>
    <property type="match status" value="1"/>
</dbReference>
<dbReference type="GO" id="GO:0004527">
    <property type="term" value="F:exonuclease activity"/>
    <property type="evidence" value="ECO:0007669"/>
    <property type="project" value="UniProtKB-KW"/>
</dbReference>
<dbReference type="AlphaFoldDB" id="A0A543KKP3"/>
<reference evidence="3 4" key="1">
    <citation type="submission" date="2019-06" db="EMBL/GenBank/DDBJ databases">
        <title>Sequencing the genomes of 1000 actinobacteria strains.</title>
        <authorList>
            <person name="Klenk H.-P."/>
        </authorList>
    </citation>
    <scope>NUCLEOTIDE SEQUENCE [LARGE SCALE GENOMIC DNA]</scope>
    <source>
        <strain evidence="3 4">DSM 12362</strain>
    </source>
</reference>
<dbReference type="InterPro" id="IPR014577">
    <property type="entry name" value="UCP033093_metalloPase"/>
</dbReference>
<keyword evidence="4" id="KW-1185">Reference proteome</keyword>
<feature type="region of interest" description="Disordered" evidence="1">
    <location>
        <begin position="376"/>
        <end position="411"/>
    </location>
</feature>
<proteinExistence type="predicted"/>
<dbReference type="Pfam" id="PF00149">
    <property type="entry name" value="Metallophos"/>
    <property type="match status" value="1"/>
</dbReference>
<keyword evidence="3" id="KW-0269">Exonuclease</keyword>